<evidence type="ECO:0000313" key="2">
    <source>
        <dbReference type="Proteomes" id="UP000177625"/>
    </source>
</evidence>
<reference evidence="2" key="1">
    <citation type="submission" date="2016-03" db="EMBL/GenBank/DDBJ databases">
        <authorList>
            <person name="Guldener U."/>
        </authorList>
    </citation>
    <scope>NUCLEOTIDE SEQUENCE [LARGE SCALE GENOMIC DNA]</scope>
</reference>
<evidence type="ECO:0000313" key="1">
    <source>
        <dbReference type="EMBL" id="CZT43608.1"/>
    </source>
</evidence>
<protein>
    <submittedName>
        <fullName evidence="1">Uncharacterized protein</fullName>
    </submittedName>
</protein>
<dbReference type="Proteomes" id="UP000177625">
    <property type="component" value="Unassembled WGS sequence"/>
</dbReference>
<proteinExistence type="predicted"/>
<accession>A0A1E1M3D7</accession>
<name>A0A1E1M3D7_RHYSE</name>
<dbReference type="EMBL" id="FJVC01000141">
    <property type="protein sequence ID" value="CZT43608.1"/>
    <property type="molecule type" value="Genomic_DNA"/>
</dbReference>
<gene>
    <name evidence="1" type="ORF">RSE6_03669</name>
</gene>
<keyword evidence="2" id="KW-1185">Reference proteome</keyword>
<organism evidence="1 2">
    <name type="scientific">Rhynchosporium secalis</name>
    <name type="common">Barley scald fungus</name>
    <dbReference type="NCBI Taxonomy" id="38038"/>
    <lineage>
        <taxon>Eukaryota</taxon>
        <taxon>Fungi</taxon>
        <taxon>Dikarya</taxon>
        <taxon>Ascomycota</taxon>
        <taxon>Pezizomycotina</taxon>
        <taxon>Leotiomycetes</taxon>
        <taxon>Helotiales</taxon>
        <taxon>Ploettnerulaceae</taxon>
        <taxon>Rhynchosporium</taxon>
    </lineage>
</organism>
<dbReference type="AlphaFoldDB" id="A0A1E1M3D7"/>
<sequence length="165" mass="18907">MAKKLGEEATIVDQALQKWTTDFLEEWADRRYTLLQTLQFLTEDFYSSPVLIYQSLCYAGVWNLYFGTRILINSDVLTMWLSSIIWQMISLPGFPFCRQIITVVDDTETEFVGKTVAISREELEEIHAGVTSVWPLSMATGLSRLGRVQVKQRSWFLAELARIGG</sequence>